<keyword evidence="7" id="KW-1185">Reference proteome</keyword>
<evidence type="ECO:0000259" key="5">
    <source>
        <dbReference type="Pfam" id="PF18741"/>
    </source>
</evidence>
<dbReference type="Gene3D" id="3.40.50.300">
    <property type="entry name" value="P-loop containing nucleotide triphosphate hydrolases"/>
    <property type="match status" value="3"/>
</dbReference>
<dbReference type="InterPro" id="IPR047187">
    <property type="entry name" value="SF1_C_Upf1"/>
</dbReference>
<sequence>MDPSLPPSPLGHRELAAIKLDRIREDLLNFSRRNPLVNTRLDGRNNRYLRVVDELPQVLYDNLTGGNPMEFVPLPPIPDPPADEQSEPFLSAFNEARFTDEQYLADVETRLAREAAGRAMRKDPERELKDRLRERLGLSKRINQFDPALHDLRRHARDNGVDPDFELPRPDKAHADGRHTDREIQTLALPEQMRRNLDKVYDDDRTAQQEAGINSLYCAFGFLEWSDPAKAGAVSTSPLLLLPVALKFDRRTQRYTAAGIAERAEPNLVLSEKLRRELKVQLPDDFDGDVERYLAAVAAAVPSQLSPKLHRYVAFGTFNSTQVAVFNDLDPASWTLEDGPALELLISSAGASGIGDFAAEYPVDGPELRELAPLLIADADSSQVSTLIDLARGESFALEGPPGSGKSQTIVNAIAAALEQGKKVLFVAQKTAALEVVRARLTERGLLDFLLTLQADRSERQAFREQVKSRIEMPGSPEPRGYGAHLETFNRHRGRLQEYLDLLATPFGGTGLTVHEVLSEAVASAADFRLAADDLPAPCRTGDLAGHEITAIVEAAASFEQALANADPESSWRGIATGPLDRSATDTHLRAAARAAERFEAAAAQQRVLTDRGFTLADLADGSPRDLAARARELEALRSGLDAALVTELIRTGRGQALRALLTACEKSAGERAELAKSVREPASAALHRVLDLGADAARRLQLGNFDVQAHQNERRSRSARIDAGAAAAESLAMLRPDLPWIGASNCPDLDAAARALEGDCVPYLRLRNPANTAEGAWQHLSAVIDRIEALRAERDELSALFRLDRKADPGASHEAAQILESTGAIGKLGSAYRAAKKHYRSVALVPKPFDAPGAAAGLERLAAWRDATDALIADPGVHALLGPVFTGLDTRLDLHRELVGYLKDIDSRFGGIQYRNLRRLMLEGDTDLLTTLARIDIADYRVTVDDLPNAVAARRSALAEMDGLLPVLASCATVLKHPATTTPERATELSESVDAMLAHLASIDADPLRDLLGARLRGPDTDTASFRGELTALDLCETEPALSRVFAELLAARTLDDTAERLTAYADAAESGRDVIADLHRATGADSGWVAATQDCELRAVHAAELAADRAGLQSHSMVHHRTVRLSELGFGAVASWLRLHAVAHPHALVLAHLYRGLATDVFTAHGELLRAFLGTELDDLRDRLAQADNLLQSTAAAQLAAKLYQGARPPVGVNRGRKSDYTEMGLLAHVKDLQRNRHSVRDVTRRAAQALLELKPCWMMSPLAVSQYLSRDTRFDLCIIDEASQMLPGAALGAVLRSKQVMIVGDNNQLPPSDLFSSTAASTDDDDEDFTEEAESVLEMAGRALPRSRRLRWHYRSRNSSLIAFSNRIIYDDQLVVFPSAWEDRDGMGVRLEHLADGLYEKSLNHVEAEAIVDAVARFARTDAHRSLGVVAMNVQQRNLINDLLHERAVADDALRSYQLRWEVEGDGIDSLFVKNLENVQGDERDVIFISTVYGPKEPGGPVHQHFGPVNGKAGRRRLNVLFTRAREQLVTFTSMLPGDISADEHGNPGRYMLRRWLEYCTNGGVHGEATGHEKPGARLAEHIGARLIERGYTVDYEVGTTGHRVDLAIRHPDWPHGYLCGIDCDGEEYYSSRSARDRDILRQQVLQGLGWKLYRAWSVNWYNDEEAELNRLLAWIRSVTDRGRG</sequence>
<evidence type="ECO:0000313" key="6">
    <source>
        <dbReference type="EMBL" id="MFC6956291.1"/>
    </source>
</evidence>
<dbReference type="Pfam" id="PF13087">
    <property type="entry name" value="AAA_12"/>
    <property type="match status" value="1"/>
</dbReference>
<accession>A0ABW2D2H3</accession>
<feature type="domain" description="DNA2/NAM7 helicase helicase" evidence="3">
    <location>
        <begin position="1268"/>
        <end position="1314"/>
    </location>
</feature>
<keyword evidence="1" id="KW-0175">Coiled coil</keyword>
<evidence type="ECO:0000256" key="1">
    <source>
        <dbReference type="SAM" id="Coils"/>
    </source>
</evidence>
<comment type="caution">
    <text evidence="6">The sequence shown here is derived from an EMBL/GenBank/DDBJ whole genome shotgun (WGS) entry which is preliminary data.</text>
</comment>
<feature type="domain" description="Restriction endonuclease type II-like" evidence="5">
    <location>
        <begin position="1584"/>
        <end position="1677"/>
    </location>
</feature>
<organism evidence="6 7">
    <name type="scientific">Glycomyces mayteni</name>
    <dbReference type="NCBI Taxonomy" id="543887"/>
    <lineage>
        <taxon>Bacteria</taxon>
        <taxon>Bacillati</taxon>
        <taxon>Actinomycetota</taxon>
        <taxon>Actinomycetes</taxon>
        <taxon>Glycomycetales</taxon>
        <taxon>Glycomycetaceae</taxon>
        <taxon>Glycomyces</taxon>
    </lineage>
</organism>
<proteinExistence type="predicted"/>
<dbReference type="InterPro" id="IPR041677">
    <property type="entry name" value="DNA2/NAM7_AAA_11"/>
</dbReference>
<feature type="region of interest" description="Disordered" evidence="2">
    <location>
        <begin position="160"/>
        <end position="179"/>
    </location>
</feature>
<gene>
    <name evidence="6" type="ORF">ACFQS3_03675</name>
</gene>
<dbReference type="PANTHER" id="PTHR10887:SF495">
    <property type="entry name" value="HELICASE SENATAXIN ISOFORM X1-RELATED"/>
    <property type="match status" value="1"/>
</dbReference>
<evidence type="ECO:0000259" key="4">
    <source>
        <dbReference type="Pfam" id="PF13087"/>
    </source>
</evidence>
<dbReference type="InterPro" id="IPR041679">
    <property type="entry name" value="DNA2/NAM7-like_C"/>
</dbReference>
<dbReference type="Pfam" id="PF13086">
    <property type="entry name" value="AAA_11"/>
    <property type="match status" value="1"/>
</dbReference>
<evidence type="ECO:0000256" key="2">
    <source>
        <dbReference type="SAM" id="MobiDB-lite"/>
    </source>
</evidence>
<dbReference type="InterPro" id="IPR045055">
    <property type="entry name" value="DNA2/NAM7-like"/>
</dbReference>
<dbReference type="PANTHER" id="PTHR10887">
    <property type="entry name" value="DNA2/NAM7 HELICASE FAMILY"/>
    <property type="match status" value="1"/>
</dbReference>
<protein>
    <submittedName>
        <fullName evidence="6">DUF4011 domain-containing protein</fullName>
    </submittedName>
</protein>
<name>A0ABW2D2H3_9ACTN</name>
<dbReference type="Gene3D" id="3.40.960.10">
    <property type="entry name" value="VSR Endonuclease"/>
    <property type="match status" value="1"/>
</dbReference>
<dbReference type="Pfam" id="PF13195">
    <property type="entry name" value="DUF4011"/>
    <property type="match status" value="1"/>
</dbReference>
<dbReference type="InterPro" id="IPR011335">
    <property type="entry name" value="Restrct_endonuc-II-like"/>
</dbReference>
<dbReference type="RefSeq" id="WP_382354011.1">
    <property type="nucleotide sequence ID" value="NZ_JBHMBP010000004.1"/>
</dbReference>
<feature type="coiled-coil region" evidence="1">
    <location>
        <begin position="1172"/>
        <end position="1199"/>
    </location>
</feature>
<dbReference type="InterPro" id="IPR027417">
    <property type="entry name" value="P-loop_NTPase"/>
</dbReference>
<evidence type="ECO:0000313" key="7">
    <source>
        <dbReference type="Proteomes" id="UP001596470"/>
    </source>
</evidence>
<dbReference type="InterPro" id="IPR049468">
    <property type="entry name" value="Restrct_endonuc-II-like_dom"/>
</dbReference>
<dbReference type="Proteomes" id="UP001596470">
    <property type="component" value="Unassembled WGS sequence"/>
</dbReference>
<dbReference type="CDD" id="cd18808">
    <property type="entry name" value="SF1_C_Upf1"/>
    <property type="match status" value="1"/>
</dbReference>
<dbReference type="SUPFAM" id="SSF52540">
    <property type="entry name" value="P-loop containing nucleoside triphosphate hydrolases"/>
    <property type="match status" value="2"/>
</dbReference>
<reference evidence="7" key="1">
    <citation type="journal article" date="2019" name="Int. J. Syst. Evol. Microbiol.">
        <title>The Global Catalogue of Microorganisms (GCM) 10K type strain sequencing project: providing services to taxonomists for standard genome sequencing and annotation.</title>
        <authorList>
            <consortium name="The Broad Institute Genomics Platform"/>
            <consortium name="The Broad Institute Genome Sequencing Center for Infectious Disease"/>
            <person name="Wu L."/>
            <person name="Ma J."/>
        </authorList>
    </citation>
    <scope>NUCLEOTIDE SEQUENCE [LARGE SCALE GENOMIC DNA]</scope>
    <source>
        <strain evidence="7">KACC 12634</strain>
    </source>
</reference>
<dbReference type="InterPro" id="IPR025103">
    <property type="entry name" value="DUF4011"/>
</dbReference>
<dbReference type="EMBL" id="JBHSYS010000001">
    <property type="protein sequence ID" value="MFC6956291.1"/>
    <property type="molecule type" value="Genomic_DNA"/>
</dbReference>
<dbReference type="SUPFAM" id="SSF52980">
    <property type="entry name" value="Restriction endonuclease-like"/>
    <property type="match status" value="1"/>
</dbReference>
<evidence type="ECO:0000259" key="3">
    <source>
        <dbReference type="Pfam" id="PF13086"/>
    </source>
</evidence>
<feature type="domain" description="DNA2/NAM7 helicase-like C-terminal" evidence="4">
    <location>
        <begin position="1403"/>
        <end position="1535"/>
    </location>
</feature>
<feature type="compositionally biased region" description="Basic and acidic residues" evidence="2">
    <location>
        <begin position="166"/>
        <end position="179"/>
    </location>
</feature>
<dbReference type="Pfam" id="PF18741">
    <property type="entry name" value="MTES_1575"/>
    <property type="match status" value="1"/>
</dbReference>